<evidence type="ECO:0000313" key="2">
    <source>
        <dbReference type="Proteomes" id="UP000203816"/>
    </source>
</evidence>
<organism evidence="1 2">
    <name type="scientific">Morganella phage vB_MmoM_MP1</name>
    <dbReference type="NCBI Taxonomy" id="1852628"/>
    <lineage>
        <taxon>Viruses</taxon>
        <taxon>Duplodnaviria</taxon>
        <taxon>Heunggongvirae</taxon>
        <taxon>Uroviricota</taxon>
        <taxon>Caudoviricetes</taxon>
        <taxon>Pantevenvirales</taxon>
        <taxon>Straboviridae</taxon>
        <taxon>Gualtarvirus</taxon>
        <taxon>Gualtarvirus mp1</taxon>
    </lineage>
</organism>
<dbReference type="GeneID" id="29059292"/>
<name>A0A192YAB7_9CAUD</name>
<proteinExistence type="predicted"/>
<dbReference type="RefSeq" id="YP_009279873.1">
    <property type="nucleotide sequence ID" value="NC_031020.1"/>
</dbReference>
<dbReference type="OrthoDB" id="9623at10239"/>
<dbReference type="Proteomes" id="UP000203816">
    <property type="component" value="Segment"/>
</dbReference>
<gene>
    <name evidence="1" type="ORF">MP1_gp0016</name>
</gene>
<protein>
    <submittedName>
        <fullName evidence="1">dCTP pyrophosphatase</fullName>
    </submittedName>
</protein>
<evidence type="ECO:0000313" key="1">
    <source>
        <dbReference type="EMBL" id="ANM46487.1"/>
    </source>
</evidence>
<keyword evidence="2" id="KW-1185">Reference proteome</keyword>
<dbReference type="KEGG" id="vg:29059292"/>
<dbReference type="EMBL" id="KX078569">
    <property type="protein sequence ID" value="ANM46487.1"/>
    <property type="molecule type" value="Genomic_DNA"/>
</dbReference>
<reference evidence="1 2" key="1">
    <citation type="submission" date="2016-04" db="EMBL/GenBank/DDBJ databases">
        <title>Comparative genomics of Morganella phages MP1 and MP2 define new clades among the T4 and T7-like Viruses.</title>
        <authorList>
            <person name="Pinto G."/>
            <person name="Oliveira A."/>
            <person name="Malgorzata L."/>
            <person name="Kropinski A."/>
            <person name="Azeredo J."/>
        </authorList>
    </citation>
    <scope>NUCLEOTIDE SEQUENCE [LARGE SCALE GENOMIC DNA]</scope>
</reference>
<accession>A0A192YAB7</accession>
<dbReference type="SUPFAM" id="SSF101386">
    <property type="entry name" value="all-alpha NTP pyrophosphatases"/>
    <property type="match status" value="1"/>
</dbReference>
<sequence>MAHFNECSTLVNQEDVRKAHALYTHLLTSGKNPLQSMMDMQESLQEYLAANKPATNRSPSDLKTCGDLLTWMRNQDDYIADETRELYTSLGGMSNGEKDASAVWKPWKARHEEMFNKDFDDLSLADQLEVKFEMIDQVHFFMNKLIALGLDAEEIFVLYYLKNAENFNRQKRGY</sequence>